<accession>A0A9R0JC31</accession>
<comment type="pathway">
    <text evidence="2">Glycolipid biosynthesis; glycosylphosphatidylinositol-anchor biosynthesis.</text>
</comment>
<organism evidence="12 13">
    <name type="scientific">Spinacia oleracea</name>
    <name type="common">Spinach</name>
    <dbReference type="NCBI Taxonomy" id="3562"/>
    <lineage>
        <taxon>Eukaryota</taxon>
        <taxon>Viridiplantae</taxon>
        <taxon>Streptophyta</taxon>
        <taxon>Embryophyta</taxon>
        <taxon>Tracheophyta</taxon>
        <taxon>Spermatophyta</taxon>
        <taxon>Magnoliopsida</taxon>
        <taxon>eudicotyledons</taxon>
        <taxon>Gunneridae</taxon>
        <taxon>Pentapetalae</taxon>
        <taxon>Caryophyllales</taxon>
        <taxon>Chenopodiaceae</taxon>
        <taxon>Chenopodioideae</taxon>
        <taxon>Anserineae</taxon>
        <taxon>Spinacia</taxon>
    </lineage>
</organism>
<dbReference type="Proteomes" id="UP000813463">
    <property type="component" value="Chromosome 1"/>
</dbReference>
<proteinExistence type="inferred from homology"/>
<keyword evidence="4" id="KW-0337">GPI-anchor biosynthesis</keyword>
<dbReference type="RefSeq" id="XP_021864766.2">
    <property type="nucleotide sequence ID" value="XM_022009074.2"/>
</dbReference>
<feature type="region of interest" description="Disordered" evidence="10">
    <location>
        <begin position="1"/>
        <end position="46"/>
    </location>
</feature>
<evidence type="ECO:0000256" key="5">
    <source>
        <dbReference type="ARBA" id="ARBA00022692"/>
    </source>
</evidence>
<evidence type="ECO:0000256" key="4">
    <source>
        <dbReference type="ARBA" id="ARBA00022502"/>
    </source>
</evidence>
<feature type="transmembrane region" description="Helical" evidence="11">
    <location>
        <begin position="56"/>
        <end position="74"/>
    </location>
</feature>
<dbReference type="InterPro" id="IPR019540">
    <property type="entry name" value="PtdIno-glycan_biosynth_class_S"/>
</dbReference>
<evidence type="ECO:0008006" key="14">
    <source>
        <dbReference type="Google" id="ProtNLM"/>
    </source>
</evidence>
<gene>
    <name evidence="13" type="primary">LOC110803553</name>
</gene>
<evidence type="ECO:0000256" key="11">
    <source>
        <dbReference type="SAM" id="Phobius"/>
    </source>
</evidence>
<evidence type="ECO:0000256" key="10">
    <source>
        <dbReference type="SAM" id="MobiDB-lite"/>
    </source>
</evidence>
<keyword evidence="7 11" id="KW-1133">Transmembrane helix</keyword>
<evidence type="ECO:0000256" key="8">
    <source>
        <dbReference type="ARBA" id="ARBA00023136"/>
    </source>
</evidence>
<dbReference type="GO" id="GO:0016255">
    <property type="term" value="P:attachment of GPI anchor to protein"/>
    <property type="evidence" value="ECO:0000318"/>
    <property type="project" value="GO_Central"/>
</dbReference>
<keyword evidence="6" id="KW-0256">Endoplasmic reticulum</keyword>
<protein>
    <recommendedName>
        <fullName evidence="14">GPI transamidase component PIG-S</fullName>
    </recommendedName>
</protein>
<evidence type="ECO:0000256" key="7">
    <source>
        <dbReference type="ARBA" id="ARBA00022989"/>
    </source>
</evidence>
<keyword evidence="8 11" id="KW-0472">Membrane</keyword>
<name>A0A9R0JC31_SPIOL</name>
<dbReference type="PANTHER" id="PTHR21072:SF13">
    <property type="entry name" value="GPI TRANSAMIDASE COMPONENT PIG-S"/>
    <property type="match status" value="1"/>
</dbReference>
<evidence type="ECO:0000256" key="3">
    <source>
        <dbReference type="ARBA" id="ARBA00005316"/>
    </source>
</evidence>
<evidence type="ECO:0000256" key="9">
    <source>
        <dbReference type="ARBA" id="ARBA00023180"/>
    </source>
</evidence>
<dbReference type="Pfam" id="PF10510">
    <property type="entry name" value="PIG-S"/>
    <property type="match status" value="1"/>
</dbReference>
<evidence type="ECO:0000256" key="1">
    <source>
        <dbReference type="ARBA" id="ARBA00004477"/>
    </source>
</evidence>
<dbReference type="GeneID" id="110803553"/>
<keyword evidence="5 11" id="KW-0812">Transmembrane</keyword>
<evidence type="ECO:0000313" key="12">
    <source>
        <dbReference type="Proteomes" id="UP000813463"/>
    </source>
</evidence>
<evidence type="ECO:0000256" key="2">
    <source>
        <dbReference type="ARBA" id="ARBA00004687"/>
    </source>
</evidence>
<keyword evidence="12" id="KW-1185">Reference proteome</keyword>
<keyword evidence="9" id="KW-0325">Glycoprotein</keyword>
<reference evidence="13" key="2">
    <citation type="submission" date="2025-08" db="UniProtKB">
        <authorList>
            <consortium name="RefSeq"/>
        </authorList>
    </citation>
    <scope>IDENTIFICATION</scope>
    <source>
        <tissue evidence="13">Leaf</tissue>
    </source>
</reference>
<evidence type="ECO:0000256" key="6">
    <source>
        <dbReference type="ARBA" id="ARBA00022824"/>
    </source>
</evidence>
<dbReference type="PANTHER" id="PTHR21072">
    <property type="entry name" value="GPI TRANSAMIDASE COMPONENT PIG-S"/>
    <property type="match status" value="1"/>
</dbReference>
<evidence type="ECO:0000313" key="13">
    <source>
        <dbReference type="RefSeq" id="XP_021864766.2"/>
    </source>
</evidence>
<feature type="compositionally biased region" description="Polar residues" evidence="10">
    <location>
        <begin position="27"/>
        <end position="41"/>
    </location>
</feature>
<sequence>MPEISRGENPPSEPSTKNSDKMAETSAGESESTPENQSELFDSSKMRKTKPGIKRLSLTLCVLFSFLLGFPFLLKSVEIYRSPLPFKYMDSLSSVIESEPLLFPCRFQAVFLGFNDELNDADKLGSLIADRMREVVGHDRACGSCRNNFTVSVSLELEKGCVQSENGENGCLWQCGLLKDADVATKWKDDDFVDELLDNALSGGQKCSGSNGKVYSIVVVEKDEEVRAVVGKHRHGWIIGKLSKEEAVERVAEIFVKVFINGGKEEGSIHGEFMPVGADGRVVLSFSLLNADPHDWIYNWDFQRVNEILVTPVVEALAPIANISVESQILYHTPKSFFSHWDDQRGAYIYDSKDLPFFVNSNEWHLDTSTAAGGRSKILHIVVYIPSERECPLLLQLPNGEISMTNGFISPMWGGIIVWNPSGCSGHSGTTTDGRHTIPFKDLENIVEVFMGQLRQLFGLKSEGLYVGSSDRVKLLASERGFSNWELDLLARQHTCFNLQSCATTLGSLSRLVQSLPRMIIKDEIGKQVEYSLQAANFAQSNASVGAYDDSAVLSRQARSLAEDSFFHPSIMSVSYYSFEHCFAVYSPFFLPVALHVLLAAVKEWKRYKQEKSKYLTWKAKEVVS</sequence>
<dbReference type="AlphaFoldDB" id="A0A9R0JC31"/>
<comment type="subcellular location">
    <subcellularLocation>
        <location evidence="1">Endoplasmic reticulum membrane</location>
        <topology evidence="1">Multi-pass membrane protein</topology>
    </subcellularLocation>
</comment>
<dbReference type="KEGG" id="soe:110803553"/>
<comment type="similarity">
    <text evidence="3">Belongs to the PIGS family.</text>
</comment>
<reference evidence="12" key="1">
    <citation type="journal article" date="2021" name="Nat. Commun.">
        <title>Genomic analyses provide insights into spinach domestication and the genetic basis of agronomic traits.</title>
        <authorList>
            <person name="Cai X."/>
            <person name="Sun X."/>
            <person name="Xu C."/>
            <person name="Sun H."/>
            <person name="Wang X."/>
            <person name="Ge C."/>
            <person name="Zhang Z."/>
            <person name="Wang Q."/>
            <person name="Fei Z."/>
            <person name="Jiao C."/>
            <person name="Wang Q."/>
        </authorList>
    </citation>
    <scope>NUCLEOTIDE SEQUENCE [LARGE SCALE GENOMIC DNA]</scope>
    <source>
        <strain evidence="12">cv. Varoflay</strain>
    </source>
</reference>
<dbReference type="GO" id="GO:0042765">
    <property type="term" value="C:GPI-anchor transamidase complex"/>
    <property type="evidence" value="ECO:0000318"/>
    <property type="project" value="GO_Central"/>
</dbReference>
<dbReference type="GO" id="GO:0006506">
    <property type="term" value="P:GPI anchor biosynthetic process"/>
    <property type="evidence" value="ECO:0007669"/>
    <property type="project" value="UniProtKB-KW"/>
</dbReference>